<dbReference type="RefSeq" id="WP_067910417.1">
    <property type="nucleotide sequence ID" value="NZ_KQ954245.1"/>
</dbReference>
<evidence type="ECO:0000313" key="1">
    <source>
        <dbReference type="EMBL" id="KUR71185.1"/>
    </source>
</evidence>
<gene>
    <name evidence="1" type="ORF">AQZ52_10970</name>
</gene>
<sequence length="239" mass="24629">MGLDIIVPGVTFSNYVDISAYPVTTNLSSLYYLGVDANTSKTNQIPGGGADATVGANVTFAAGYATFSGDPTAAANFIQTNDLDSASTDFTRIAIFQKMDTTDRPVWGQWNSGVSGSGFLQTLSHVVASGPTLVSRTLYGSAAQTAFVFVAQKYTGGVLSTYTANGGVLAAAVTNSAASRVTNSAVAERIGGSAGSAVFSGTSRIAMVSKHRSALTDAQIADIFNFCKLVMTKRGLVLS</sequence>
<organism evidence="1 2">
    <name type="scientific">Novosphingobium fuchskuhlense</name>
    <dbReference type="NCBI Taxonomy" id="1117702"/>
    <lineage>
        <taxon>Bacteria</taxon>
        <taxon>Pseudomonadati</taxon>
        <taxon>Pseudomonadota</taxon>
        <taxon>Alphaproteobacteria</taxon>
        <taxon>Sphingomonadales</taxon>
        <taxon>Sphingomonadaceae</taxon>
        <taxon>Novosphingobium</taxon>
    </lineage>
</organism>
<dbReference type="STRING" id="1117702.AQZ52_10970"/>
<comment type="caution">
    <text evidence="1">The sequence shown here is derived from an EMBL/GenBank/DDBJ whole genome shotgun (WGS) entry which is preliminary data.</text>
</comment>
<evidence type="ECO:0000313" key="2">
    <source>
        <dbReference type="Proteomes" id="UP000058012"/>
    </source>
</evidence>
<dbReference type="Proteomes" id="UP000058012">
    <property type="component" value="Unassembled WGS sequence"/>
</dbReference>
<proteinExistence type="predicted"/>
<keyword evidence="2" id="KW-1185">Reference proteome</keyword>
<reference evidence="1 2" key="1">
    <citation type="submission" date="2015-10" db="EMBL/GenBank/DDBJ databases">
        <title>Draft genome sequence of Novosphingobium fuchskuhlense DSM 25065 isolated from a surface water sample of the southwest basin of Lake Grosse Fuchskuhle.</title>
        <authorList>
            <person name="Ruckert C."/>
            <person name="Winkler A."/>
            <person name="Glaeser J."/>
            <person name="Grossart H.-P."/>
            <person name="Kalinowski J."/>
            <person name="Glaeser S."/>
        </authorList>
    </citation>
    <scope>NUCLEOTIDE SEQUENCE [LARGE SCALE GENOMIC DNA]</scope>
    <source>
        <strain evidence="1 2">FNE08-7</strain>
    </source>
</reference>
<dbReference type="EMBL" id="LLZS01000007">
    <property type="protein sequence ID" value="KUR71185.1"/>
    <property type="molecule type" value="Genomic_DNA"/>
</dbReference>
<name>A0A117UUP9_9SPHN</name>
<dbReference type="AlphaFoldDB" id="A0A117UUP9"/>
<protein>
    <submittedName>
        <fullName evidence="1">Uncharacterized protein</fullName>
    </submittedName>
</protein>
<accession>A0A117UUP9</accession>